<accession>A0A7J7KRZ8</accession>
<organism evidence="1 2">
    <name type="scientific">Bugula neritina</name>
    <name type="common">Brown bryozoan</name>
    <name type="synonym">Sertularia neritina</name>
    <dbReference type="NCBI Taxonomy" id="10212"/>
    <lineage>
        <taxon>Eukaryota</taxon>
        <taxon>Metazoa</taxon>
        <taxon>Spiralia</taxon>
        <taxon>Lophotrochozoa</taxon>
        <taxon>Bryozoa</taxon>
        <taxon>Gymnolaemata</taxon>
        <taxon>Cheilostomatida</taxon>
        <taxon>Flustrina</taxon>
        <taxon>Buguloidea</taxon>
        <taxon>Bugulidae</taxon>
        <taxon>Bugula</taxon>
    </lineage>
</organism>
<dbReference type="AlphaFoldDB" id="A0A7J7KRZ8"/>
<sequence length="73" mass="8403">MHADAFSSSDNDFAMQEKTTTISLQQTIGLVLKVKCRVECRLIITYILYKVNTCHWFEIKDVGYTSQLSIKIN</sequence>
<dbReference type="EMBL" id="VXIV02000093">
    <property type="protein sequence ID" value="KAF6040917.1"/>
    <property type="molecule type" value="Genomic_DNA"/>
</dbReference>
<gene>
    <name evidence="1" type="ORF">EB796_000758</name>
</gene>
<dbReference type="Proteomes" id="UP000593567">
    <property type="component" value="Unassembled WGS sequence"/>
</dbReference>
<keyword evidence="2" id="KW-1185">Reference proteome</keyword>
<protein>
    <submittedName>
        <fullName evidence="1">Uncharacterized protein</fullName>
    </submittedName>
</protein>
<proteinExistence type="predicted"/>
<evidence type="ECO:0000313" key="2">
    <source>
        <dbReference type="Proteomes" id="UP000593567"/>
    </source>
</evidence>
<name>A0A7J7KRZ8_BUGNE</name>
<evidence type="ECO:0000313" key="1">
    <source>
        <dbReference type="EMBL" id="KAF6040917.1"/>
    </source>
</evidence>
<reference evidence="1" key="1">
    <citation type="submission" date="2020-06" db="EMBL/GenBank/DDBJ databases">
        <title>Draft genome of Bugula neritina, a colonial animal packing powerful symbionts and potential medicines.</title>
        <authorList>
            <person name="Rayko M."/>
        </authorList>
    </citation>
    <scope>NUCLEOTIDE SEQUENCE [LARGE SCALE GENOMIC DNA]</scope>
    <source>
        <strain evidence="1">Kwan_BN1</strain>
    </source>
</reference>
<comment type="caution">
    <text evidence="1">The sequence shown here is derived from an EMBL/GenBank/DDBJ whole genome shotgun (WGS) entry which is preliminary data.</text>
</comment>